<dbReference type="Pfam" id="PF22908">
    <property type="entry name" value="PHD_NSD"/>
    <property type="match status" value="1"/>
</dbReference>
<gene>
    <name evidence="4" type="ORF">RCL2_001572500</name>
</gene>
<evidence type="ECO:0000313" key="4">
    <source>
        <dbReference type="EMBL" id="GES88798.1"/>
    </source>
</evidence>
<reference evidence="4" key="1">
    <citation type="submission" date="2019-10" db="EMBL/GenBank/DDBJ databases">
        <title>Conservation and host-specific expression of non-tandemly repeated heterogenous ribosome RNA gene in arbuscular mycorrhizal fungi.</title>
        <authorList>
            <person name="Maeda T."/>
            <person name="Kobayashi Y."/>
            <person name="Nakagawa T."/>
            <person name="Ezawa T."/>
            <person name="Yamaguchi K."/>
            <person name="Bino T."/>
            <person name="Nishimoto Y."/>
            <person name="Shigenobu S."/>
            <person name="Kawaguchi M."/>
        </authorList>
    </citation>
    <scope>NUCLEOTIDE SEQUENCE</scope>
    <source>
        <strain evidence="4">HR1</strain>
    </source>
</reference>
<proteinExistence type="predicted"/>
<dbReference type="Gene3D" id="1.10.150.50">
    <property type="entry name" value="Transcription Factor, Ets-1"/>
    <property type="match status" value="1"/>
</dbReference>
<dbReference type="InterPro" id="IPR011009">
    <property type="entry name" value="Kinase-like_dom_sf"/>
</dbReference>
<dbReference type="PROSITE" id="PS50011">
    <property type="entry name" value="PROTEIN_KINASE_DOM"/>
    <property type="match status" value="1"/>
</dbReference>
<dbReference type="InterPro" id="IPR000719">
    <property type="entry name" value="Prot_kinase_dom"/>
</dbReference>
<dbReference type="EMBL" id="BLAL01000182">
    <property type="protein sequence ID" value="GES88798.1"/>
    <property type="molecule type" value="Genomic_DNA"/>
</dbReference>
<feature type="domain" description="Protein kinase" evidence="2">
    <location>
        <begin position="252"/>
        <end position="666"/>
    </location>
</feature>
<evidence type="ECO:0000256" key="1">
    <source>
        <dbReference type="PROSITE-ProRule" id="PRU00175"/>
    </source>
</evidence>
<dbReference type="SUPFAM" id="SSF57850">
    <property type="entry name" value="RING/U-box"/>
    <property type="match status" value="1"/>
</dbReference>
<evidence type="ECO:0008006" key="6">
    <source>
        <dbReference type="Google" id="ProtNLM"/>
    </source>
</evidence>
<evidence type="ECO:0000259" key="3">
    <source>
        <dbReference type="PROSITE" id="PS50089"/>
    </source>
</evidence>
<accession>A0A8H3LNY9</accession>
<dbReference type="AlphaFoldDB" id="A0A8H3LNY9"/>
<keyword evidence="1" id="KW-0862">Zinc</keyword>
<keyword evidence="1" id="KW-0863">Zinc-finger</keyword>
<evidence type="ECO:0000259" key="2">
    <source>
        <dbReference type="PROSITE" id="PS50011"/>
    </source>
</evidence>
<protein>
    <recommendedName>
        <fullName evidence="6">Protein kinase domain-containing protein</fullName>
    </recommendedName>
</protein>
<dbReference type="SUPFAM" id="SSF56112">
    <property type="entry name" value="Protein kinase-like (PK-like)"/>
    <property type="match status" value="1"/>
</dbReference>
<feature type="domain" description="RING-type" evidence="3">
    <location>
        <begin position="665"/>
        <end position="714"/>
    </location>
</feature>
<dbReference type="GO" id="GO:0005524">
    <property type="term" value="F:ATP binding"/>
    <property type="evidence" value="ECO:0007669"/>
    <property type="project" value="InterPro"/>
</dbReference>
<dbReference type="GO" id="GO:0004672">
    <property type="term" value="F:protein kinase activity"/>
    <property type="evidence" value="ECO:0007669"/>
    <property type="project" value="InterPro"/>
</dbReference>
<dbReference type="Proteomes" id="UP000615446">
    <property type="component" value="Unassembled WGS sequence"/>
</dbReference>
<dbReference type="PROSITE" id="PS50089">
    <property type="entry name" value="ZF_RING_2"/>
    <property type="match status" value="1"/>
</dbReference>
<sequence>MSYMSLGSSTSDLNLSDLSLPTVEEVKGFDIEQLNGFLKEKLKNIDSHIDTLKAQEVDGEAFLALTHEGLKVIEIPLGPSIKIIKLLNDIKGEQPGASVKRTYDQADLADNSAKICGELIQRFETIPTKAEELQSLINQQLLRKLPVTSDEEQIYPEIKDYVCTTENERRSTIAKNISSAFTIDMKFSGNKSESMLHYPIDAMIRVPLETFNKYIGGALPIEIDRDKADSGTTTIGSKRPDFLCWTKKLLLFKGEEKASSGEFNTAVEELEEKFNVLDPICFGKIQFMIGYAIAGSTVRFYAIDGSIDAKKKPSILSPLTSELNASNLVDRFTILRTVVNIARIILTISDNIPNTLIPLGKRQKLGHSFITFLSDVVEKIVLKVDLPYATNVEKGPLFDEGKGIYRVVMKTRGIPCVSELKNENNIREMMKCILTGLARLHQGNFVHRDIRLPNVVYVPESPDKFNYVLIDFEHGFYNRRVCDEKLSGYDDNTLTTAGYYSTTSEMYQLGKMLEALSSRISSNQGKGFVEELKSKKLTAELALKHSHCLQACYYHTDKTIFGGLTNDKMQCVIAALASKIADHKSDKWAGMENQESSANTEVPFDVKKITADNINMEDISTQSSDMTEKASGMNKSQITNLALNLLSTDSRIRSAGIYILGMKPCILCKQKLISHPDEPIKEFTMATCGCLYHQKCLEGYLLNIAKTRAKLSCPNWDCKGREIKTLITQDLFKEMDKPTTLTAEDTASKQVYSENATPVSEDANEIYINKLELFSEEEQSSSKTTDKASSSIQIIKETSDQATGPIEVVSTIPGNSKNLDDSILKDISGQI</sequence>
<dbReference type="GO" id="GO:0008270">
    <property type="term" value="F:zinc ion binding"/>
    <property type="evidence" value="ECO:0007669"/>
    <property type="project" value="UniProtKB-KW"/>
</dbReference>
<dbReference type="InterPro" id="IPR001841">
    <property type="entry name" value="Znf_RING"/>
</dbReference>
<keyword evidence="1" id="KW-0479">Metal-binding</keyword>
<dbReference type="OrthoDB" id="2436248at2759"/>
<dbReference type="InterPro" id="IPR055198">
    <property type="entry name" value="NSD_PHD"/>
</dbReference>
<dbReference type="Gene3D" id="1.10.510.10">
    <property type="entry name" value="Transferase(Phosphotransferase) domain 1"/>
    <property type="match status" value="1"/>
</dbReference>
<comment type="caution">
    <text evidence="4">The sequence shown here is derived from an EMBL/GenBank/DDBJ whole genome shotgun (WGS) entry which is preliminary data.</text>
</comment>
<evidence type="ECO:0000313" key="5">
    <source>
        <dbReference type="Proteomes" id="UP000615446"/>
    </source>
</evidence>
<name>A0A8H3LNY9_9GLOM</name>
<organism evidence="4 5">
    <name type="scientific">Rhizophagus clarus</name>
    <dbReference type="NCBI Taxonomy" id="94130"/>
    <lineage>
        <taxon>Eukaryota</taxon>
        <taxon>Fungi</taxon>
        <taxon>Fungi incertae sedis</taxon>
        <taxon>Mucoromycota</taxon>
        <taxon>Glomeromycotina</taxon>
        <taxon>Glomeromycetes</taxon>
        <taxon>Glomerales</taxon>
        <taxon>Glomeraceae</taxon>
        <taxon>Rhizophagus</taxon>
    </lineage>
</organism>
<dbReference type="InterPro" id="IPR013761">
    <property type="entry name" value="SAM/pointed_sf"/>
</dbReference>